<accession>A0ABX8CL81</accession>
<protein>
    <submittedName>
        <fullName evidence="1">Uncharacterized protein</fullName>
    </submittedName>
</protein>
<sequence length="64" mass="6633">MSPVDTGPLGGKAVCGTGTSQGATASICEWIDADSLGRLIWSGTLAADGPSHLQEIRAQTERKY</sequence>
<name>A0ABX8CL81_9NOCA</name>
<evidence type="ECO:0000313" key="1">
    <source>
        <dbReference type="EMBL" id="QVI20653.1"/>
    </source>
</evidence>
<keyword evidence="2" id="KW-1185">Reference proteome</keyword>
<reference evidence="1 2" key="1">
    <citation type="submission" date="2021-04" db="EMBL/GenBank/DDBJ databases">
        <title>Nocardia tengchongensis.</title>
        <authorList>
            <person name="Zhuang k."/>
            <person name="Ran Y."/>
            <person name="Li W."/>
        </authorList>
    </citation>
    <scope>NUCLEOTIDE SEQUENCE [LARGE SCALE GENOMIC DNA]</scope>
    <source>
        <strain evidence="1 2">CFH S0057</strain>
    </source>
</reference>
<evidence type="ECO:0000313" key="2">
    <source>
        <dbReference type="Proteomes" id="UP000683310"/>
    </source>
</evidence>
<proteinExistence type="predicted"/>
<dbReference type="Proteomes" id="UP000683310">
    <property type="component" value="Chromosome"/>
</dbReference>
<organism evidence="1 2">
    <name type="scientific">Nocardia tengchongensis</name>
    <dbReference type="NCBI Taxonomy" id="2055889"/>
    <lineage>
        <taxon>Bacteria</taxon>
        <taxon>Bacillati</taxon>
        <taxon>Actinomycetota</taxon>
        <taxon>Actinomycetes</taxon>
        <taxon>Mycobacteriales</taxon>
        <taxon>Nocardiaceae</taxon>
        <taxon>Nocardia</taxon>
    </lineage>
</organism>
<dbReference type="EMBL" id="CP074371">
    <property type="protein sequence ID" value="QVI20653.1"/>
    <property type="molecule type" value="Genomic_DNA"/>
</dbReference>
<gene>
    <name evidence="1" type="ORF">KHQ06_31775</name>
</gene>